<dbReference type="HOGENOM" id="CLU_065650_1_0_1"/>
<reference evidence="10" key="1">
    <citation type="journal article" date="2002" name="Science">
        <title>The draft genome of Ciona intestinalis: insights into chordate and vertebrate origins.</title>
        <authorList>
            <person name="Dehal P."/>
            <person name="Satou Y."/>
            <person name="Campbell R.K."/>
            <person name="Chapman J."/>
            <person name="Degnan B."/>
            <person name="De Tomaso A."/>
            <person name="Davidson B."/>
            <person name="Di Gregorio A."/>
            <person name="Gelpke M."/>
            <person name="Goodstein D.M."/>
            <person name="Harafuji N."/>
            <person name="Hastings K.E."/>
            <person name="Ho I."/>
            <person name="Hotta K."/>
            <person name="Huang W."/>
            <person name="Kawashima T."/>
            <person name="Lemaire P."/>
            <person name="Martinez D."/>
            <person name="Meinertzhagen I.A."/>
            <person name="Necula S."/>
            <person name="Nonaka M."/>
            <person name="Putnam N."/>
            <person name="Rash S."/>
            <person name="Saiga H."/>
            <person name="Satake M."/>
            <person name="Terry A."/>
            <person name="Yamada L."/>
            <person name="Wang H.G."/>
            <person name="Awazu S."/>
            <person name="Azumi K."/>
            <person name="Boore J."/>
            <person name="Branno M."/>
            <person name="Chin-Bow S."/>
            <person name="DeSantis R."/>
            <person name="Doyle S."/>
            <person name="Francino P."/>
            <person name="Keys D.N."/>
            <person name="Haga S."/>
            <person name="Hayashi H."/>
            <person name="Hino K."/>
            <person name="Imai K.S."/>
            <person name="Inaba K."/>
            <person name="Kano S."/>
            <person name="Kobayashi K."/>
            <person name="Kobayashi M."/>
            <person name="Lee B.I."/>
            <person name="Makabe K.W."/>
            <person name="Manohar C."/>
            <person name="Matassi G."/>
            <person name="Medina M."/>
            <person name="Mochizuki Y."/>
            <person name="Mount S."/>
            <person name="Morishita T."/>
            <person name="Miura S."/>
            <person name="Nakayama A."/>
            <person name="Nishizaka S."/>
            <person name="Nomoto H."/>
            <person name="Ohta F."/>
            <person name="Oishi K."/>
            <person name="Rigoutsos I."/>
            <person name="Sano M."/>
            <person name="Sasaki A."/>
            <person name="Sasakura Y."/>
            <person name="Shoguchi E."/>
            <person name="Shin-i T."/>
            <person name="Spagnuolo A."/>
            <person name="Stainier D."/>
            <person name="Suzuki M.M."/>
            <person name="Tassy O."/>
            <person name="Takatori N."/>
            <person name="Tokuoka M."/>
            <person name="Yagi K."/>
            <person name="Yoshizaki F."/>
            <person name="Wada S."/>
            <person name="Zhang C."/>
            <person name="Hyatt P.D."/>
            <person name="Larimer F."/>
            <person name="Detter C."/>
            <person name="Doggett N."/>
            <person name="Glavina T."/>
            <person name="Hawkins T."/>
            <person name="Richardson P."/>
            <person name="Lucas S."/>
            <person name="Kohara Y."/>
            <person name="Levine M."/>
            <person name="Satoh N."/>
            <person name="Rokhsar D.S."/>
        </authorList>
    </citation>
    <scope>NUCLEOTIDE SEQUENCE [LARGE SCALE GENOMIC DNA]</scope>
</reference>
<reference evidence="9" key="2">
    <citation type="submission" date="2025-08" db="UniProtKB">
        <authorList>
            <consortium name="Ensembl"/>
        </authorList>
    </citation>
    <scope>IDENTIFICATION</scope>
</reference>
<dbReference type="STRING" id="7719.ENSCINP00000021297"/>
<keyword evidence="4" id="KW-0966">Cell projection</keyword>
<dbReference type="GO" id="GO:0005930">
    <property type="term" value="C:axoneme"/>
    <property type="evidence" value="ECO:0007669"/>
    <property type="project" value="UniProtKB-SubCell"/>
</dbReference>
<dbReference type="PANTHER" id="PTHR22146">
    <property type="entry name" value="CAT EYE SYNDROME CRITICAL REGION PROTEIN 6"/>
    <property type="match status" value="1"/>
</dbReference>
<keyword evidence="2" id="KW-0963">Cytoplasm</keyword>
<evidence type="ECO:0000256" key="7">
    <source>
        <dbReference type="ARBA" id="ARBA00041163"/>
    </source>
</evidence>
<dbReference type="Pfam" id="PF10629">
    <property type="entry name" value="CMI2B-like"/>
    <property type="match status" value="1"/>
</dbReference>
<accession>A0A1W2WF37</accession>
<organism evidence="9 10">
    <name type="scientific">Ciona intestinalis</name>
    <name type="common">Transparent sea squirt</name>
    <name type="synonym">Ascidia intestinalis</name>
    <dbReference type="NCBI Taxonomy" id="7719"/>
    <lineage>
        <taxon>Eukaryota</taxon>
        <taxon>Metazoa</taxon>
        <taxon>Chordata</taxon>
        <taxon>Tunicata</taxon>
        <taxon>Ascidiacea</taxon>
        <taxon>Phlebobranchia</taxon>
        <taxon>Cionidae</taxon>
        <taxon>Ciona</taxon>
    </lineage>
</organism>
<name>F6ZDG8_CIOIN</name>
<comment type="similarity">
    <text evidence="6">Belongs to the CIMIP2 family.</text>
</comment>
<dbReference type="InterPro" id="IPR018902">
    <property type="entry name" value="CMI2A-C-like_dom"/>
</dbReference>
<dbReference type="InParanoid" id="F6ZDG8"/>
<comment type="function">
    <text evidence="5">Microtubule inner protein (MIP) part of the dynein-decorated doublet microtubules (DMTs) in cilia axoneme, which is required for motile cilia beating.</text>
</comment>
<evidence type="ECO:0000313" key="9">
    <source>
        <dbReference type="Ensembl" id="ENSCINP00000021297.3"/>
    </source>
</evidence>
<evidence type="ECO:0000313" key="10">
    <source>
        <dbReference type="Proteomes" id="UP000008144"/>
    </source>
</evidence>
<accession>F6ZDG8</accession>
<keyword evidence="10" id="KW-1185">Reference proteome</keyword>
<proteinExistence type="inferred from homology"/>
<gene>
    <name evidence="9" type="primary">LOC100182355</name>
</gene>
<dbReference type="GeneID" id="100182355"/>
<dbReference type="GeneTree" id="ENSGT00940000166013"/>
<protein>
    <recommendedName>
        <fullName evidence="7">Ciliary microtubule inner protein 2B</fullName>
    </recommendedName>
</protein>
<feature type="domain" description="Ciliary microtubule inner protein 2A-C-like" evidence="8">
    <location>
        <begin position="14"/>
        <end position="48"/>
    </location>
</feature>
<dbReference type="GO" id="GO:0015630">
    <property type="term" value="C:microtubule cytoskeleton"/>
    <property type="evidence" value="ECO:0007669"/>
    <property type="project" value="UniProtKB-ARBA"/>
</dbReference>
<dbReference type="Ensembl" id="ENSCINT00000021297.3">
    <property type="protein sequence ID" value="ENSCINP00000021297.3"/>
    <property type="gene ID" value="ENSCING00000012328.2"/>
</dbReference>
<evidence type="ECO:0000256" key="1">
    <source>
        <dbReference type="ARBA" id="ARBA00004430"/>
    </source>
</evidence>
<dbReference type="Proteomes" id="UP000008144">
    <property type="component" value="Unassembled WGS sequence"/>
</dbReference>
<sequence>MAAVGPKRTTFCNEPYYPPGYCGYSPQFHFQYGDTYGKTTSRLLTDPNVAKSGRLVLADLFPAENSGNDVTDERNEWKRLRKQSWGDKKLNDKMVPGYTGYIPKKEDHFGTRYADICRKATKDFSNEMSAAKDKRRALQPRMPMTPKLAEPKPYVSLTQPQHSVSPYFMNINDGAKTFMSGYTGFIPRSRSRFALVYPKLTRESLKEFTRNQQELKLLANREVSINQPGPSDLPVNPLQPIYINGGLLPHYTGYLPGHKFRVGMTFGTSSRSFHATNQPRYNKSLFA</sequence>
<evidence type="ECO:0000259" key="8">
    <source>
        <dbReference type="Pfam" id="PF10629"/>
    </source>
</evidence>
<dbReference type="KEGG" id="cin:100182355"/>
<evidence type="ECO:0000256" key="5">
    <source>
        <dbReference type="ARBA" id="ARBA00035003"/>
    </source>
</evidence>
<evidence type="ECO:0000256" key="2">
    <source>
        <dbReference type="ARBA" id="ARBA00022490"/>
    </source>
</evidence>
<dbReference type="AlphaFoldDB" id="F6ZDG8"/>
<dbReference type="OMA" id="TRYADIC"/>
<evidence type="ECO:0000256" key="3">
    <source>
        <dbReference type="ARBA" id="ARBA00023212"/>
    </source>
</evidence>
<comment type="subcellular location">
    <subcellularLocation>
        <location evidence="1">Cytoplasm</location>
        <location evidence="1">Cytoskeleton</location>
        <location evidence="1">Cilium axoneme</location>
    </subcellularLocation>
</comment>
<evidence type="ECO:0000256" key="4">
    <source>
        <dbReference type="ARBA" id="ARBA00023273"/>
    </source>
</evidence>
<dbReference type="PANTHER" id="PTHR22146:SF8">
    <property type="entry name" value="PROTEIN FAM166B"/>
    <property type="match status" value="1"/>
</dbReference>
<dbReference type="RefSeq" id="XP_002130074.1">
    <property type="nucleotide sequence ID" value="XM_002130038.5"/>
</dbReference>
<reference evidence="9" key="3">
    <citation type="submission" date="2025-09" db="UniProtKB">
        <authorList>
            <consortium name="Ensembl"/>
        </authorList>
    </citation>
    <scope>IDENTIFICATION</scope>
</reference>
<keyword evidence="3" id="KW-0206">Cytoskeleton</keyword>
<dbReference type="OrthoDB" id="2019884at2759"/>
<evidence type="ECO:0000256" key="6">
    <source>
        <dbReference type="ARBA" id="ARBA00035661"/>
    </source>
</evidence>